<dbReference type="EMBL" id="CAJFDH010000006">
    <property type="protein sequence ID" value="CAD5231229.1"/>
    <property type="molecule type" value="Genomic_DNA"/>
</dbReference>
<accession>A0A811LTE0</accession>
<reference evidence="1" key="1">
    <citation type="submission" date="2020-09" db="EMBL/GenBank/DDBJ databases">
        <authorList>
            <person name="Kikuchi T."/>
        </authorList>
    </citation>
    <scope>NUCLEOTIDE SEQUENCE</scope>
    <source>
        <strain evidence="1">SH1</strain>
    </source>
</reference>
<dbReference type="EMBL" id="CAJFCW020000006">
    <property type="protein sequence ID" value="CAG9128573.1"/>
    <property type="molecule type" value="Genomic_DNA"/>
</dbReference>
<evidence type="ECO:0000313" key="2">
    <source>
        <dbReference type="Proteomes" id="UP000614601"/>
    </source>
</evidence>
<protein>
    <submittedName>
        <fullName evidence="1">Uncharacterized protein</fullName>
    </submittedName>
</protein>
<dbReference type="Proteomes" id="UP000614601">
    <property type="component" value="Unassembled WGS sequence"/>
</dbReference>
<gene>
    <name evidence="1" type="ORF">BOKJ2_LOCUS14537</name>
</gene>
<sequence>MHKSLQFYSKLDFKFYSTVLLHNGCLLGYQSVYYNERVAVLICLPFYLIEEGTSWKDFHLFFIFPS</sequence>
<proteinExistence type="predicted"/>
<evidence type="ECO:0000313" key="1">
    <source>
        <dbReference type="EMBL" id="CAD5231229.1"/>
    </source>
</evidence>
<organism evidence="1 2">
    <name type="scientific">Bursaphelenchus okinawaensis</name>
    <dbReference type="NCBI Taxonomy" id="465554"/>
    <lineage>
        <taxon>Eukaryota</taxon>
        <taxon>Metazoa</taxon>
        <taxon>Ecdysozoa</taxon>
        <taxon>Nematoda</taxon>
        <taxon>Chromadorea</taxon>
        <taxon>Rhabditida</taxon>
        <taxon>Tylenchina</taxon>
        <taxon>Tylenchomorpha</taxon>
        <taxon>Aphelenchoidea</taxon>
        <taxon>Aphelenchoididae</taxon>
        <taxon>Bursaphelenchus</taxon>
    </lineage>
</organism>
<comment type="caution">
    <text evidence="1">The sequence shown here is derived from an EMBL/GenBank/DDBJ whole genome shotgun (WGS) entry which is preliminary data.</text>
</comment>
<dbReference type="AlphaFoldDB" id="A0A811LTE0"/>
<name>A0A811LTE0_9BILA</name>
<keyword evidence="2" id="KW-1185">Reference proteome</keyword>
<dbReference type="Proteomes" id="UP000783686">
    <property type="component" value="Unassembled WGS sequence"/>
</dbReference>